<evidence type="ECO:0000259" key="2">
    <source>
        <dbReference type="Pfam" id="PF09791"/>
    </source>
</evidence>
<feature type="region of interest" description="Disordered" evidence="1">
    <location>
        <begin position="71"/>
        <end position="98"/>
    </location>
</feature>
<proteinExistence type="predicted"/>
<dbReference type="Proteomes" id="UP000193467">
    <property type="component" value="Unassembled WGS sequence"/>
</dbReference>
<protein>
    <recommendedName>
        <fullName evidence="2">Oxidoreductase-like domain-containing protein</fullName>
    </recommendedName>
</protein>
<dbReference type="EMBL" id="MCGR01000003">
    <property type="protein sequence ID" value="ORY90851.1"/>
    <property type="molecule type" value="Genomic_DNA"/>
</dbReference>
<dbReference type="AlphaFoldDB" id="A0A1Y2G5R8"/>
<reference evidence="3 4" key="1">
    <citation type="submission" date="2016-07" db="EMBL/GenBank/DDBJ databases">
        <title>Pervasive Adenine N6-methylation of Active Genes in Fungi.</title>
        <authorList>
            <consortium name="DOE Joint Genome Institute"/>
            <person name="Mondo S.J."/>
            <person name="Dannebaum R.O."/>
            <person name="Kuo R.C."/>
            <person name="Labutti K."/>
            <person name="Haridas S."/>
            <person name="Kuo A."/>
            <person name="Salamov A."/>
            <person name="Ahrendt S.R."/>
            <person name="Lipzen A."/>
            <person name="Sullivan W."/>
            <person name="Andreopoulos W.B."/>
            <person name="Clum A."/>
            <person name="Lindquist E."/>
            <person name="Daum C."/>
            <person name="Ramamoorthy G.K."/>
            <person name="Gryganskyi A."/>
            <person name="Culley D."/>
            <person name="Magnuson J.K."/>
            <person name="James T.Y."/>
            <person name="O'Malley M.A."/>
            <person name="Stajich J.E."/>
            <person name="Spatafora J.W."/>
            <person name="Visel A."/>
            <person name="Grigoriev I.V."/>
        </authorList>
    </citation>
    <scope>NUCLEOTIDE SEQUENCE [LARGE SCALE GENOMIC DNA]</scope>
    <source>
        <strain evidence="3 4">62-1032</strain>
    </source>
</reference>
<accession>A0A1Y2G5R8</accession>
<comment type="caution">
    <text evidence="3">The sequence shown here is derived from an EMBL/GenBank/DDBJ whole genome shotgun (WGS) entry which is preliminary data.</text>
</comment>
<evidence type="ECO:0000256" key="1">
    <source>
        <dbReference type="SAM" id="MobiDB-lite"/>
    </source>
</evidence>
<name>A0A1Y2G5R8_9BASI</name>
<feature type="domain" description="Oxidoreductase-like" evidence="2">
    <location>
        <begin position="33"/>
        <end position="69"/>
    </location>
</feature>
<dbReference type="InParanoid" id="A0A1Y2G5R8"/>
<dbReference type="OrthoDB" id="2523676at2759"/>
<dbReference type="Pfam" id="PF09791">
    <property type="entry name" value="Oxidored-like"/>
    <property type="match status" value="1"/>
</dbReference>
<feature type="compositionally biased region" description="Basic and acidic residues" evidence="1">
    <location>
        <begin position="87"/>
        <end position="98"/>
    </location>
</feature>
<gene>
    <name evidence="3" type="ORF">BCR35DRAFT_108270</name>
</gene>
<dbReference type="InterPro" id="IPR019180">
    <property type="entry name" value="Oxidoreductase-like_N"/>
</dbReference>
<feature type="compositionally biased region" description="Acidic residues" evidence="1">
    <location>
        <begin position="75"/>
        <end position="86"/>
    </location>
</feature>
<sequence>MDETDLLERSPFLVKLKARRLAPSRLADLYAAAGAKTPPPAPDPWECCGSSCKPCVKELWREELKCWNEIHPDGAEEEEEEEDEDRGEGKDEETVRRKKEAAEKIKLAKLKERQEKSSPKVEIAVEEKLQGLRLGSVLQAAKKKLVKEDLW</sequence>
<evidence type="ECO:0000313" key="3">
    <source>
        <dbReference type="EMBL" id="ORY90851.1"/>
    </source>
</evidence>
<organism evidence="3 4">
    <name type="scientific">Leucosporidium creatinivorum</name>
    <dbReference type="NCBI Taxonomy" id="106004"/>
    <lineage>
        <taxon>Eukaryota</taxon>
        <taxon>Fungi</taxon>
        <taxon>Dikarya</taxon>
        <taxon>Basidiomycota</taxon>
        <taxon>Pucciniomycotina</taxon>
        <taxon>Microbotryomycetes</taxon>
        <taxon>Leucosporidiales</taxon>
        <taxon>Leucosporidium</taxon>
    </lineage>
</organism>
<evidence type="ECO:0000313" key="4">
    <source>
        <dbReference type="Proteomes" id="UP000193467"/>
    </source>
</evidence>
<keyword evidence="4" id="KW-1185">Reference proteome</keyword>